<dbReference type="Proteomes" id="UP000326509">
    <property type="component" value="Unassembled WGS sequence"/>
</dbReference>
<dbReference type="PANTHER" id="PTHR43767:SF1">
    <property type="entry name" value="NONRIBOSOMAL PEPTIDE SYNTHASE PES1 (EUROFUNG)-RELATED"/>
    <property type="match status" value="1"/>
</dbReference>
<reference evidence="2 3" key="1">
    <citation type="submission" date="2019-08" db="EMBL/GenBank/DDBJ databases">
        <title>Draft genome sequence of Ulvibacter marinus type strain NBRC 109484.</title>
        <authorList>
            <person name="Kawano K."/>
            <person name="Ushijima N."/>
            <person name="Kihara M."/>
            <person name="Itoh H."/>
        </authorList>
    </citation>
    <scope>NUCLEOTIDE SEQUENCE [LARGE SCALE GENOMIC DNA]</scope>
    <source>
        <strain evidence="2 3">NBRC 109484</strain>
    </source>
</reference>
<name>A0A5J4IQT4_9FLAO</name>
<keyword evidence="3" id="KW-1185">Reference proteome</keyword>
<evidence type="ECO:0000313" key="3">
    <source>
        <dbReference type="Proteomes" id="UP000326509"/>
    </source>
</evidence>
<proteinExistence type="predicted"/>
<dbReference type="OrthoDB" id="8870348at2"/>
<feature type="domain" description="AMP-dependent synthetase/ligase" evidence="1">
    <location>
        <begin position="60"/>
        <end position="206"/>
    </location>
</feature>
<dbReference type="InterPro" id="IPR000873">
    <property type="entry name" value="AMP-dep_synth/lig_dom"/>
</dbReference>
<gene>
    <name evidence="2" type="primary">menE</name>
    <name evidence="2" type="ORF">ULMA_23530</name>
</gene>
<organism evidence="2 3">
    <name type="scientific">Patiriisocius marinus</name>
    <dbReference type="NCBI Taxonomy" id="1397112"/>
    <lineage>
        <taxon>Bacteria</taxon>
        <taxon>Pseudomonadati</taxon>
        <taxon>Bacteroidota</taxon>
        <taxon>Flavobacteriia</taxon>
        <taxon>Flavobacteriales</taxon>
        <taxon>Flavobacteriaceae</taxon>
        <taxon>Patiriisocius</taxon>
    </lineage>
</organism>
<dbReference type="PANTHER" id="PTHR43767">
    <property type="entry name" value="LONG-CHAIN-FATTY-ACID--COA LIGASE"/>
    <property type="match status" value="1"/>
</dbReference>
<evidence type="ECO:0000259" key="1">
    <source>
        <dbReference type="Pfam" id="PF00501"/>
    </source>
</evidence>
<accession>A0A5J4IQT4</accession>
<dbReference type="AlphaFoldDB" id="A0A5J4IQT4"/>
<dbReference type="GO" id="GO:0016878">
    <property type="term" value="F:acid-thiol ligase activity"/>
    <property type="evidence" value="ECO:0007669"/>
    <property type="project" value="UniProtKB-ARBA"/>
</dbReference>
<sequence length="358" mass="39988">MDTSKNLHPQFKFNGLTFESSQDLVDFGNKLKKNGALYERQIAKFILKWFDDNDYIKVKTSGSTGKPKKIRLLKEHMVNSASATGVFFKMGAGNTALLCLPAKYIAGKMMLVRALTMGWDLHVVAPEKDAITHYDNTYDFAAMVPYQVYHSIDALDKIKKLIIGGGAVSNELDALLQNKKTEAFATYGMTESVTHIAVRRINGAGKTSSYSAMPDVTFKTDSRGCLVIDAFKVSEKPIITNDLVTINSARSFEWLGRIDNVVNSGGVKLFPEQIEKKIGSQIDVPFVISSEKDDALGERLILVLETTDKFALKNHPEIFNTLDAFERPKKIYTMSKLPITENGKIRRGEIQKLLKGYR</sequence>
<dbReference type="EMBL" id="BKCG01000006">
    <property type="protein sequence ID" value="GER60245.1"/>
    <property type="molecule type" value="Genomic_DNA"/>
</dbReference>
<dbReference type="Pfam" id="PF00501">
    <property type="entry name" value="AMP-binding"/>
    <property type="match status" value="1"/>
</dbReference>
<dbReference type="Gene3D" id="3.30.300.30">
    <property type="match status" value="1"/>
</dbReference>
<protein>
    <submittedName>
        <fullName evidence="2">O-succinylbenzoic acid--CoA ligase</fullName>
    </submittedName>
</protein>
<dbReference type="SUPFAM" id="SSF56801">
    <property type="entry name" value="Acetyl-CoA synthetase-like"/>
    <property type="match status" value="1"/>
</dbReference>
<dbReference type="InterPro" id="IPR042099">
    <property type="entry name" value="ANL_N_sf"/>
</dbReference>
<comment type="caution">
    <text evidence="2">The sequence shown here is derived from an EMBL/GenBank/DDBJ whole genome shotgun (WGS) entry which is preliminary data.</text>
</comment>
<dbReference type="RefSeq" id="WP_151674678.1">
    <property type="nucleotide sequence ID" value="NZ_BKCG01000006.1"/>
</dbReference>
<keyword evidence="2" id="KW-0436">Ligase</keyword>
<evidence type="ECO:0000313" key="2">
    <source>
        <dbReference type="EMBL" id="GER60245.1"/>
    </source>
</evidence>
<dbReference type="InterPro" id="IPR050237">
    <property type="entry name" value="ATP-dep_AMP-bd_enzyme"/>
</dbReference>
<dbReference type="Gene3D" id="3.40.50.12780">
    <property type="entry name" value="N-terminal domain of ligase-like"/>
    <property type="match status" value="1"/>
</dbReference>
<dbReference type="InterPro" id="IPR045851">
    <property type="entry name" value="AMP-bd_C_sf"/>
</dbReference>